<dbReference type="Proteomes" id="UP000233551">
    <property type="component" value="Unassembled WGS sequence"/>
</dbReference>
<evidence type="ECO:0000313" key="2">
    <source>
        <dbReference type="Proteomes" id="UP000233551"/>
    </source>
</evidence>
<evidence type="ECO:0000313" key="1">
    <source>
        <dbReference type="EMBL" id="PKI42800.1"/>
    </source>
</evidence>
<dbReference type="EMBL" id="PGOL01003130">
    <property type="protein sequence ID" value="PKI42800.1"/>
    <property type="molecule type" value="Genomic_DNA"/>
</dbReference>
<dbReference type="AlphaFoldDB" id="A0A2I0IGI4"/>
<gene>
    <name evidence="1" type="ORF">CRG98_036816</name>
</gene>
<name>A0A2I0IGI4_PUNGR</name>
<comment type="caution">
    <text evidence="1">The sequence shown here is derived from an EMBL/GenBank/DDBJ whole genome shotgun (WGS) entry which is preliminary data.</text>
</comment>
<keyword evidence="2" id="KW-1185">Reference proteome</keyword>
<reference evidence="1 2" key="1">
    <citation type="submission" date="2017-11" db="EMBL/GenBank/DDBJ databases">
        <title>De-novo sequencing of pomegranate (Punica granatum L.) genome.</title>
        <authorList>
            <person name="Akparov Z."/>
            <person name="Amiraslanov A."/>
            <person name="Hajiyeva S."/>
            <person name="Abbasov M."/>
            <person name="Kaur K."/>
            <person name="Hamwieh A."/>
            <person name="Solovyev V."/>
            <person name="Salamov A."/>
            <person name="Braich B."/>
            <person name="Kosarev P."/>
            <person name="Mahmoud A."/>
            <person name="Hajiyev E."/>
            <person name="Babayeva S."/>
            <person name="Izzatullayeva V."/>
            <person name="Mammadov A."/>
            <person name="Mammadov A."/>
            <person name="Sharifova S."/>
            <person name="Ojaghi J."/>
            <person name="Eynullazada K."/>
            <person name="Bayramov B."/>
            <person name="Abdulazimova A."/>
            <person name="Shahmuradov I."/>
        </authorList>
    </citation>
    <scope>NUCLEOTIDE SEQUENCE [LARGE SCALE GENOMIC DNA]</scope>
    <source>
        <strain evidence="2">cv. AG2017</strain>
        <tissue evidence="1">Leaf</tissue>
    </source>
</reference>
<protein>
    <submittedName>
        <fullName evidence="1">Uncharacterized protein</fullName>
    </submittedName>
</protein>
<proteinExistence type="predicted"/>
<organism evidence="1 2">
    <name type="scientific">Punica granatum</name>
    <name type="common">Pomegranate</name>
    <dbReference type="NCBI Taxonomy" id="22663"/>
    <lineage>
        <taxon>Eukaryota</taxon>
        <taxon>Viridiplantae</taxon>
        <taxon>Streptophyta</taxon>
        <taxon>Embryophyta</taxon>
        <taxon>Tracheophyta</taxon>
        <taxon>Spermatophyta</taxon>
        <taxon>Magnoliopsida</taxon>
        <taxon>eudicotyledons</taxon>
        <taxon>Gunneridae</taxon>
        <taxon>Pentapetalae</taxon>
        <taxon>rosids</taxon>
        <taxon>malvids</taxon>
        <taxon>Myrtales</taxon>
        <taxon>Lythraceae</taxon>
        <taxon>Punica</taxon>
    </lineage>
</organism>
<sequence length="118" mass="12920">MPKRFLKVFEFNGKSLDNIYVASDLVSVASDDSPTLEPPGVSLSRSCSHSLFLWHSFQRLLASNDPVRSPAMVVAASDLVEVVPGLGLDRGVYGYRVYPKLVGTYPLRVFRTGTGIDT</sequence>
<accession>A0A2I0IGI4</accession>